<evidence type="ECO:0000313" key="4">
    <source>
        <dbReference type="Ensembl" id="ENSMUSP00000123472.3"/>
    </source>
</evidence>
<dbReference type="BioGRID-ORCS" id="71159">
    <property type="hits" value="1 hit in 17 CRISPR screens"/>
</dbReference>
<dbReference type="GeneID" id="71159"/>
<protein>
    <submittedName>
        <fullName evidence="4">RIKEN cDNA 4933416I08 gene</fullName>
    </submittedName>
</protein>
<dbReference type="SMR" id="Q9D434"/>
<reference evidence="3" key="1">
    <citation type="journal article" date="1999" name="Methods Enzymol.">
        <title>High-efficiency full-length cDNA cloning.</title>
        <authorList>
            <person name="Carninci P."/>
            <person name="Hayashizaki Y."/>
        </authorList>
    </citation>
    <scope>NUCLEOTIDE SEQUENCE</scope>
    <source>
        <strain evidence="3">C57BL/6J</strain>
        <tissue evidence="3">Testis</tissue>
    </source>
</reference>
<reference evidence="3" key="2">
    <citation type="journal article" date="2000" name="Genome Res.">
        <title>Normalization and subtraction of cap-trapper-selected cDNAs to prepare full-length cDNA libraries for rapid discovery of new genes.</title>
        <authorList>
            <person name="Carninci P."/>
            <person name="Shibata Y."/>
            <person name="Hayatsu N."/>
            <person name="Sugahara Y."/>
            <person name="Shibata K."/>
            <person name="Itoh M."/>
            <person name="Konno H."/>
            <person name="Okazaki Y."/>
            <person name="Muramatsu M."/>
            <person name="Hayashizaki Y."/>
        </authorList>
    </citation>
    <scope>NUCLEOTIDE SEQUENCE</scope>
    <source>
        <strain evidence="3">C57BL/6J</strain>
        <tissue evidence="3">Testis</tissue>
    </source>
</reference>
<dbReference type="GlyGen" id="Q9D434">
    <property type="glycosylation" value="1 site"/>
</dbReference>
<dbReference type="UCSC" id="uc033jpy.1">
    <property type="organism name" value="mouse"/>
</dbReference>
<dbReference type="MGI" id="MGI:1918409">
    <property type="gene designation" value="4933416I08Rik"/>
</dbReference>
<reference evidence="3" key="8">
    <citation type="journal article" date="2005" name="Science">
        <title>Antisense Transcription in the Mammalian Transcriptome.</title>
        <authorList>
            <consortium name="RIKEN Genome Exploration Research Group and Genome Science Group (Genome Network Project Core Group) and the FANTOM Consortium"/>
        </authorList>
    </citation>
    <scope>NUCLEOTIDE SEQUENCE</scope>
    <source>
        <strain evidence="3">C57BL/6J</strain>
        <tissue evidence="3">Testis</tissue>
    </source>
</reference>
<keyword evidence="7" id="KW-1267">Proteomics identification</keyword>
<reference evidence="3" key="6">
    <citation type="journal article" date="2002" name="Nature">
        <title>Analysis of the mouse transcriptome based on functional annotation of 60,770 full-length cDNAs.</title>
        <authorList>
            <consortium name="The FANTOM Consortium and the RIKEN Genome Exploration Research Group Phase I and II Team"/>
        </authorList>
    </citation>
    <scope>NUCLEOTIDE SEQUENCE</scope>
    <source>
        <strain evidence="3">C57BL/6J</strain>
        <tissue evidence="3">Testis</tissue>
    </source>
</reference>
<reference evidence="3" key="4">
    <citation type="submission" date="2000-07" db="EMBL/GenBank/DDBJ databases">
        <authorList>
            <person name="Adachi J."/>
            <person name="Aizawa K."/>
            <person name="Akahira S."/>
            <person name="Akimura T."/>
            <person name="Arai A."/>
            <person name="Aono H."/>
            <person name="Arakawa T."/>
            <person name="Bono H."/>
            <person name="Carninci P."/>
            <person name="Fukuda S."/>
            <person name="Fukunishi Y."/>
            <person name="Furuno M."/>
            <person name="Hanagaki T."/>
            <person name="Hara A."/>
            <person name="Hayatsu N."/>
            <person name="Hiramoto K."/>
            <person name="Hiraoka T."/>
            <person name="Hori F."/>
            <person name="Imotani K."/>
            <person name="Ishii Y."/>
            <person name="Itoh M."/>
            <person name="Izawa M."/>
            <person name="Kasukawa T."/>
            <person name="Kato H."/>
            <person name="Kawai J."/>
            <person name="Kojima Y."/>
            <person name="Konno H."/>
            <person name="Kouda M."/>
            <person name="Koya S."/>
            <person name="Kurihara C."/>
            <person name="Matsuyama T."/>
            <person name="Miyazaki A."/>
            <person name="Nishi K."/>
            <person name="Nomura K."/>
            <person name="Numazaki R."/>
            <person name="Ohno M."/>
            <person name="Okazaki Y."/>
            <person name="Okido T."/>
            <person name="Owa C."/>
            <person name="Saito H."/>
            <person name="Saito R."/>
            <person name="Sakai C."/>
            <person name="Sakai K."/>
            <person name="Sano H."/>
            <person name="Sasaki D."/>
            <person name="Shibata K."/>
            <person name="Shibata Y."/>
            <person name="Shinagawa A."/>
            <person name="Shiraki T."/>
            <person name="Sogabe Y."/>
            <person name="Suzuki H."/>
            <person name="Tagami M."/>
            <person name="Tagawa A."/>
            <person name="Takahashi F."/>
            <person name="Tanaka T."/>
            <person name="Tejima Y."/>
            <person name="Toya T."/>
            <person name="Yamamura T."/>
            <person name="Yasunishi A."/>
            <person name="Yoshida K."/>
            <person name="Yoshino M."/>
            <person name="Muramatsu M."/>
            <person name="Hayashizaki Y."/>
        </authorList>
    </citation>
    <scope>NUCLEOTIDE SEQUENCE</scope>
    <source>
        <strain evidence="3">C57BL/6J</strain>
        <tissue evidence="3">Testis</tissue>
    </source>
</reference>
<accession>A2CFG5</accession>
<accession>Q9D434</accession>
<reference evidence="4" key="11">
    <citation type="submission" date="2025-05" db="UniProtKB">
        <authorList>
            <consortium name="Ensembl"/>
        </authorList>
    </citation>
    <scope>IDENTIFICATION</scope>
    <source>
        <strain evidence="4">C57BL/6J</strain>
    </source>
</reference>
<dbReference type="VEuPathDB" id="HostDB:ENSMUSG00000079593"/>
<evidence type="ECO:0000313" key="5">
    <source>
        <dbReference type="MGI" id="MGI:1918409"/>
    </source>
</evidence>
<evidence type="ECO:0000256" key="2">
    <source>
        <dbReference type="ARBA" id="ARBA00022490"/>
    </source>
</evidence>
<reference evidence="3" key="7">
    <citation type="journal article" date="2005" name="Science">
        <title>The Transcriptional Landscape of the Mammalian Genome.</title>
        <authorList>
            <consortium name="The FANTOM Consortium"/>
            <consortium name="Riken Genome Exploration Research Group and Genome Science Group (Genome Network Project Core Group)"/>
        </authorList>
    </citation>
    <scope>NUCLEOTIDE SEQUENCE</scope>
    <source>
        <strain evidence="3">C57BL/6J</strain>
        <tissue evidence="3">Testis</tissue>
    </source>
</reference>
<dbReference type="Ensembl" id="ENSMUST00000129769.9">
    <property type="protein sequence ID" value="ENSMUSP00000123472.3"/>
    <property type="gene ID" value="ENSMUSG00000079593.12"/>
</dbReference>
<reference evidence="4" key="10">
    <citation type="journal article" date="2011" name="PLoS Biol.">
        <title>Modernizing reference genome assemblies.</title>
        <authorList>
            <person name="Church D.M."/>
            <person name="Schneider V.A."/>
            <person name="Graves T."/>
            <person name="Auger K."/>
            <person name="Cunningham F."/>
            <person name="Bouk N."/>
            <person name="Chen H.C."/>
            <person name="Agarwala R."/>
            <person name="McLaren W.M."/>
            <person name="Ritchie G.R."/>
            <person name="Albracht D."/>
            <person name="Kremitzki M."/>
            <person name="Rock S."/>
            <person name="Kotkiewicz H."/>
            <person name="Kremitzki C."/>
            <person name="Wollam A."/>
            <person name="Trani L."/>
            <person name="Fulton L."/>
            <person name="Fulton R."/>
            <person name="Matthews L."/>
            <person name="Whitehead S."/>
            <person name="Chow W."/>
            <person name="Torrance J."/>
            <person name="Dunn M."/>
            <person name="Harden G."/>
            <person name="Threadgold G."/>
            <person name="Wood J."/>
            <person name="Collins J."/>
            <person name="Heath P."/>
            <person name="Griffiths G."/>
            <person name="Pelan S."/>
            <person name="Grafham D."/>
            <person name="Eichler E.E."/>
            <person name="Weinstock G."/>
            <person name="Mardis E.R."/>
            <person name="Wilson R.K."/>
            <person name="Howe K."/>
            <person name="Flicek P."/>
            <person name="Hubbard T."/>
        </authorList>
    </citation>
    <scope>NUCLEOTIDE SEQUENCE [LARGE SCALE GENOMIC DNA]</scope>
    <source>
        <strain evidence="4">C57BL/6J</strain>
    </source>
</reference>
<reference evidence="3" key="5">
    <citation type="journal article" date="2001" name="Nature">
        <title>Functional annotation of a full-length mouse cDNA collection.</title>
        <authorList>
            <consortium name="The RIKEN Genome Exploration Research Group Phase II Team and the FANTOM Consortium"/>
        </authorList>
    </citation>
    <scope>NUCLEOTIDE SEQUENCE</scope>
    <source>
        <strain evidence="3">C57BL/6J</strain>
        <tissue evidence="3">Testis</tissue>
    </source>
</reference>
<name>Q9D434_MOUSE</name>
<gene>
    <name evidence="4 5" type="primary">4933416I08Rik</name>
</gene>
<dbReference type="OrthoDB" id="9615328at2759"/>
<dbReference type="GO" id="GO:0005737">
    <property type="term" value="C:cytoplasm"/>
    <property type="evidence" value="ECO:0007669"/>
    <property type="project" value="UniProtKB-SubCell"/>
</dbReference>
<sequence>MGVTTSRPSCSCCCCFFNCVGRCLLRLILGVVYYFQWDVPSVERGQIHQEGELNTKIVMGTVTSFGNDYGWIEDCIFFSSDAIIGSIPLRTGDKVLAFVEEDPLSHELKATEVCVSSEEGVSKDADSKVKDLSVCVSQVKKNFIYIGDEYYFYLDSISKAILGFTPREGDWLDIEYSVEQGSPKITVHSVKATQRRQLEEVCVTSIHKRKGMLNHTIFFTLDSLNLPLGYTPILGHMVNVVIIQSTQQNYKWRAISMTPISPTVVGIGPRNSSSLLFLYQ</sequence>
<keyword evidence="2" id="KW-0963">Cytoplasm</keyword>
<dbReference type="KEGG" id="mmu:71159"/>
<dbReference type="eggNOG" id="KOG1804">
    <property type="taxonomic scope" value="Eukaryota"/>
</dbReference>
<proteinExistence type="evidence at protein level"/>
<dbReference type="PANTHER" id="PTHR45418:SF2">
    <property type="entry name" value="RIKEN CDNA 4933416I08 GENE"/>
    <property type="match status" value="1"/>
</dbReference>
<dbReference type="ExpressionAtlas" id="Q9D434">
    <property type="expression patterns" value="baseline and differential"/>
</dbReference>
<evidence type="ECO:0000313" key="6">
    <source>
        <dbReference type="Proteomes" id="UP000000589"/>
    </source>
</evidence>
<dbReference type="STRING" id="10090.ENSMUSP00000123472"/>
<dbReference type="RefSeq" id="NP_081976.1">
    <property type="nucleotide sequence ID" value="NM_027700.1"/>
</dbReference>
<reference evidence="4 6" key="9">
    <citation type="journal article" date="2009" name="PLoS Biol.">
        <title>Lineage-specific biology revealed by a finished genome assembly of the mouse.</title>
        <authorList>
            <consortium name="Mouse Genome Sequencing Consortium"/>
            <person name="Church D.M."/>
            <person name="Goodstadt L."/>
            <person name="Hillier L.W."/>
            <person name="Zody M.C."/>
            <person name="Goldstein S."/>
            <person name="She X."/>
            <person name="Bult C.J."/>
            <person name="Agarwala R."/>
            <person name="Cherry J.L."/>
            <person name="DiCuccio M."/>
            <person name="Hlavina W."/>
            <person name="Kapustin Y."/>
            <person name="Meric P."/>
            <person name="Maglott D."/>
            <person name="Birtle Z."/>
            <person name="Marques A.C."/>
            <person name="Graves T."/>
            <person name="Zhou S."/>
            <person name="Teague B."/>
            <person name="Potamousis K."/>
            <person name="Churas C."/>
            <person name="Place M."/>
            <person name="Herschleb J."/>
            <person name="Runnheim R."/>
            <person name="Forrest D."/>
            <person name="Amos-Landgraf J."/>
            <person name="Schwartz D.C."/>
            <person name="Cheng Z."/>
            <person name="Lindblad-Toh K."/>
            <person name="Eichler E.E."/>
            <person name="Ponting C.P."/>
        </authorList>
    </citation>
    <scope>NUCLEOTIDE SEQUENCE [LARGE SCALE GENOMIC DNA]</scope>
    <source>
        <strain evidence="4 6">C57BL/6J</strain>
    </source>
</reference>
<evidence type="ECO:0007829" key="7">
    <source>
        <dbReference type="PeptideAtlas" id="Q9D434"/>
    </source>
</evidence>
<dbReference type="EMBL" id="AK016833">
    <property type="protein sequence ID" value="BAB30455.1"/>
    <property type="molecule type" value="mRNA"/>
</dbReference>
<dbReference type="GeneTree" id="ENSGT00940000167581"/>
<dbReference type="SwissPalm" id="Q9D434"/>
<dbReference type="OMA" id="WIKIELV"/>
<evidence type="ECO:0000313" key="3">
    <source>
        <dbReference type="EMBL" id="BAB30455.1"/>
    </source>
</evidence>
<comment type="subcellular location">
    <subcellularLocation>
        <location evidence="1">Cytoplasm</location>
    </subcellularLocation>
</comment>
<evidence type="ECO:0000256" key="1">
    <source>
        <dbReference type="ARBA" id="ARBA00004496"/>
    </source>
</evidence>
<reference evidence="3" key="3">
    <citation type="journal article" date="2000" name="Genome Res.">
        <title>RIKEN integrated sequence analysis (RISA) system--384-format sequencing pipeline with 384 multicapillary sequencer.</title>
        <authorList>
            <person name="Shibata K."/>
            <person name="Itoh M."/>
            <person name="Aizawa K."/>
            <person name="Nagaoka S."/>
            <person name="Sasaki N."/>
            <person name="Carninci P."/>
            <person name="Konno H."/>
            <person name="Akiyama J."/>
            <person name="Nishi K."/>
            <person name="Kitsunai T."/>
            <person name="Tashiro H."/>
            <person name="Itoh M."/>
            <person name="Sumi N."/>
            <person name="Ishii Y."/>
            <person name="Nakamura S."/>
            <person name="Hazama M."/>
            <person name="Nishine T."/>
            <person name="Harada A."/>
            <person name="Yamamoto R."/>
            <person name="Matsumoto H."/>
            <person name="Sakaguchi S."/>
            <person name="Ikegami T."/>
            <person name="Kashiwagi K."/>
            <person name="Fujiwake S."/>
            <person name="Inoue K."/>
            <person name="Togawa Y."/>
            <person name="Izawa M."/>
            <person name="Ohara E."/>
            <person name="Watahiki M."/>
            <person name="Yoneda Y."/>
            <person name="Ishikawa T."/>
            <person name="Ozawa K."/>
            <person name="Tanaka T."/>
            <person name="Matsuura S."/>
            <person name="Kawai J."/>
            <person name="Okazaki Y."/>
            <person name="Muramatsu M."/>
            <person name="Inoue Y."/>
            <person name="Kira A."/>
            <person name="Hayashizaki Y."/>
        </authorList>
    </citation>
    <scope>NUCLEOTIDE SEQUENCE</scope>
    <source>
        <strain evidence="3">C57BL/6J</strain>
        <tissue evidence="3">Testis</tissue>
    </source>
</reference>
<dbReference type="PANTHER" id="PTHR45418">
    <property type="entry name" value="CANCER/TESTIS ANTIGEN 55"/>
    <property type="match status" value="1"/>
</dbReference>
<keyword evidence="6" id="KW-1185">Reference proteome</keyword>
<organism evidence="3">
    <name type="scientific">Mus musculus</name>
    <name type="common">Mouse</name>
    <dbReference type="NCBI Taxonomy" id="10090"/>
    <lineage>
        <taxon>Eukaryota</taxon>
        <taxon>Metazoa</taxon>
        <taxon>Chordata</taxon>
        <taxon>Craniata</taxon>
        <taxon>Vertebrata</taxon>
        <taxon>Euteleostomi</taxon>
        <taxon>Mammalia</taxon>
        <taxon>Eutheria</taxon>
        <taxon>Euarchontoglires</taxon>
        <taxon>Glires</taxon>
        <taxon>Rodentia</taxon>
        <taxon>Myomorpha</taxon>
        <taxon>Muroidea</taxon>
        <taxon>Muridae</taxon>
        <taxon>Murinae</taxon>
        <taxon>Mus</taxon>
        <taxon>Mus</taxon>
    </lineage>
</organism>
<dbReference type="PaxDb" id="10090-ENSMUSP00000123472"/>
<dbReference type="Bgee" id="ENSMUSG00000079593">
    <property type="expression patterns" value="Expressed in spermatid and 11 other cell types or tissues"/>
</dbReference>
<dbReference type="AGR" id="MGI:1918409"/>
<dbReference type="HOGENOM" id="CLU_1369059_0_0_1"/>
<dbReference type="AlphaFoldDB" id="Q9D434"/>
<dbReference type="Proteomes" id="UP000000589">
    <property type="component" value="Chromosome X"/>
</dbReference>